<evidence type="ECO:0000313" key="3">
    <source>
        <dbReference type="Proteomes" id="UP001212821"/>
    </source>
</evidence>
<evidence type="ECO:0000313" key="2">
    <source>
        <dbReference type="EMBL" id="WBP91023.1"/>
    </source>
</evidence>
<sequence>MHKVTDLEVLCFGTPVVLIGSRNEDGGADLAPDVLGLVAGPLVSAGPGQQFRRTGDDDSPSRRTVARYPPVAASARVVAFLGPDRRGPRRPGLPPGRREVRSVELA</sequence>
<name>A0ABY7QE32_9ACTN</name>
<proteinExistence type="predicted"/>
<feature type="compositionally biased region" description="Basic and acidic residues" evidence="1">
    <location>
        <begin position="96"/>
        <end position="106"/>
    </location>
</feature>
<evidence type="ECO:0000256" key="1">
    <source>
        <dbReference type="SAM" id="MobiDB-lite"/>
    </source>
</evidence>
<accession>A0ABY7QE32</accession>
<keyword evidence="3" id="KW-1185">Reference proteome</keyword>
<organism evidence="2 3">
    <name type="scientific">Kitasatospora cathayae</name>
    <dbReference type="NCBI Taxonomy" id="3004092"/>
    <lineage>
        <taxon>Bacteria</taxon>
        <taxon>Bacillati</taxon>
        <taxon>Actinomycetota</taxon>
        <taxon>Actinomycetes</taxon>
        <taxon>Kitasatosporales</taxon>
        <taxon>Streptomycetaceae</taxon>
        <taxon>Kitasatospora</taxon>
    </lineage>
</organism>
<dbReference type="RefSeq" id="WP_270150152.1">
    <property type="nucleotide sequence ID" value="NZ_CP115450.1"/>
</dbReference>
<reference evidence="3" key="1">
    <citation type="submission" date="2022-12" db="EMBL/GenBank/DDBJ databases">
        <authorList>
            <person name="Mo P."/>
        </authorList>
    </citation>
    <scope>NUCLEOTIDE SEQUENCE [LARGE SCALE GENOMIC DNA]</scope>
    <source>
        <strain evidence="3">HUAS 3-15</strain>
    </source>
</reference>
<dbReference type="Proteomes" id="UP001212821">
    <property type="component" value="Chromosome"/>
</dbReference>
<gene>
    <name evidence="2" type="ORF">O1G21_37585</name>
</gene>
<dbReference type="EMBL" id="CP115450">
    <property type="protein sequence ID" value="WBP91023.1"/>
    <property type="molecule type" value="Genomic_DNA"/>
</dbReference>
<feature type="region of interest" description="Disordered" evidence="1">
    <location>
        <begin position="45"/>
        <end position="64"/>
    </location>
</feature>
<protein>
    <submittedName>
        <fullName evidence="2">Uncharacterized protein</fullName>
    </submittedName>
</protein>
<feature type="region of interest" description="Disordered" evidence="1">
    <location>
        <begin position="82"/>
        <end position="106"/>
    </location>
</feature>